<dbReference type="Gene3D" id="3.40.50.10470">
    <property type="entry name" value="Translation initiation factor eif-2b, domain 2"/>
    <property type="match status" value="1"/>
</dbReference>
<evidence type="ECO:0000256" key="4">
    <source>
        <dbReference type="ARBA" id="ARBA00023235"/>
    </source>
</evidence>
<protein>
    <recommendedName>
        <fullName evidence="6">Methylthioribose-1-phosphate isomerase</fullName>
        <shortName evidence="6">M1Pi</shortName>
        <shortName evidence="6">MTR-1-P isomerase</shortName>
        <ecNumber evidence="6">5.3.1.23</ecNumber>
    </recommendedName>
    <alternativeName>
        <fullName evidence="6">S-methyl-5-thioribose-1-phosphate isomerase</fullName>
    </alternativeName>
    <alternativeName>
        <fullName evidence="6">Translation initiation factor eIF-2B subunit alpha/beta/delta-like protein</fullName>
    </alternativeName>
</protein>
<dbReference type="EC" id="5.3.1.23" evidence="6"/>
<feature type="active site" description="Proton donor" evidence="6">
    <location>
        <position position="254"/>
    </location>
</feature>
<comment type="similarity">
    <text evidence="6">Belongs to the eIF-2B alpha/beta/delta subunits family. MtnA subfamily.</text>
</comment>
<dbReference type="AlphaFoldDB" id="A0A2A9PG99"/>
<dbReference type="GO" id="GO:0019509">
    <property type="term" value="P:L-methionine salvage from methylthioadenosine"/>
    <property type="evidence" value="ECO:0007669"/>
    <property type="project" value="UniProtKB-UniRule"/>
</dbReference>
<reference evidence="7 8" key="2">
    <citation type="journal article" date="2017" name="Sci. Rep.">
        <title>Ant-infecting Ophiocordyceps genomes reveal a high diversity of potential behavioral manipulation genes and a possible major role for enterotoxins.</title>
        <authorList>
            <person name="de Bekker C."/>
            <person name="Ohm R.A."/>
            <person name="Evans H.C."/>
            <person name="Brachmann A."/>
            <person name="Hughes D.P."/>
        </authorList>
    </citation>
    <scope>NUCLEOTIDE SEQUENCE [LARGE SCALE GENOMIC DNA]</scope>
    <source>
        <strain evidence="7 8">SC16a</strain>
    </source>
</reference>
<dbReference type="InterPro" id="IPR011559">
    <property type="entry name" value="Initiation_fac_2B_a/b/d"/>
</dbReference>
<keyword evidence="5 6" id="KW-0539">Nucleus</keyword>
<dbReference type="OrthoDB" id="2461at2759"/>
<dbReference type="Proteomes" id="UP000037136">
    <property type="component" value="Unassembled WGS sequence"/>
</dbReference>
<dbReference type="UniPathway" id="UPA00904">
    <property type="reaction ID" value="UER00874"/>
</dbReference>
<evidence type="ECO:0000256" key="5">
    <source>
        <dbReference type="ARBA" id="ARBA00023242"/>
    </source>
</evidence>
<dbReference type="GO" id="GO:0005737">
    <property type="term" value="C:cytoplasm"/>
    <property type="evidence" value="ECO:0007669"/>
    <property type="project" value="UniProtKB-SubCell"/>
</dbReference>
<proteinExistence type="inferred from homology"/>
<keyword evidence="3 6" id="KW-0486">Methionine biosynthesis</keyword>
<feature type="site" description="Transition state stabilizer" evidence="6">
    <location>
        <position position="170"/>
    </location>
</feature>
<dbReference type="GO" id="GO:0005634">
    <property type="term" value="C:nucleus"/>
    <property type="evidence" value="ECO:0007669"/>
    <property type="project" value="UniProtKB-SubCell"/>
</dbReference>
<dbReference type="Pfam" id="PF01008">
    <property type="entry name" value="IF-2B"/>
    <property type="match status" value="1"/>
</dbReference>
<dbReference type="SUPFAM" id="SSF100950">
    <property type="entry name" value="NagB/RpiA/CoA transferase-like"/>
    <property type="match status" value="1"/>
</dbReference>
<evidence type="ECO:0000313" key="7">
    <source>
        <dbReference type="EMBL" id="PFH59856.1"/>
    </source>
</evidence>
<dbReference type="InterPro" id="IPR027363">
    <property type="entry name" value="M1Pi_N"/>
</dbReference>
<dbReference type="PANTHER" id="PTHR43475:SF1">
    <property type="entry name" value="METHYLTHIORIBOSE-1-PHOSPHATE ISOMERASE"/>
    <property type="match status" value="1"/>
</dbReference>
<dbReference type="InterPro" id="IPR000649">
    <property type="entry name" value="IF-2B-related"/>
</dbReference>
<dbReference type="EMBL" id="LAZP02000168">
    <property type="protein sequence ID" value="PFH59856.1"/>
    <property type="molecule type" value="Genomic_DNA"/>
</dbReference>
<keyword evidence="4 6" id="KW-0413">Isomerase</keyword>
<accession>A0A2A9PG99</accession>
<evidence type="ECO:0000256" key="1">
    <source>
        <dbReference type="ARBA" id="ARBA00022490"/>
    </source>
</evidence>
<dbReference type="PANTHER" id="PTHR43475">
    <property type="entry name" value="METHYLTHIORIBOSE-1-PHOSPHATE ISOMERASE"/>
    <property type="match status" value="1"/>
</dbReference>
<dbReference type="NCBIfam" id="TIGR00524">
    <property type="entry name" value="eIF-2B_rel"/>
    <property type="match status" value="1"/>
</dbReference>
<organism evidence="7 8">
    <name type="scientific">Ophiocordyceps unilateralis</name>
    <name type="common">Zombie-ant fungus</name>
    <name type="synonym">Torrubia unilateralis</name>
    <dbReference type="NCBI Taxonomy" id="268505"/>
    <lineage>
        <taxon>Eukaryota</taxon>
        <taxon>Fungi</taxon>
        <taxon>Dikarya</taxon>
        <taxon>Ascomycota</taxon>
        <taxon>Pezizomycotina</taxon>
        <taxon>Sordariomycetes</taxon>
        <taxon>Hypocreomycetidae</taxon>
        <taxon>Hypocreales</taxon>
        <taxon>Ophiocordycipitaceae</taxon>
        <taxon>Ophiocordyceps</taxon>
    </lineage>
</organism>
<reference evidence="7 8" key="1">
    <citation type="journal article" date="2015" name="BMC Genomics">
        <title>Gene expression during zombie ant biting behavior reflects the complexity underlying fungal parasitic behavioral manipulation.</title>
        <authorList>
            <person name="de Bekker C."/>
            <person name="Ohm R.A."/>
            <person name="Loreto R.G."/>
            <person name="Sebastian A."/>
            <person name="Albert I."/>
            <person name="Merrow M."/>
            <person name="Brachmann A."/>
            <person name="Hughes D.P."/>
        </authorList>
    </citation>
    <scope>NUCLEOTIDE SEQUENCE [LARGE SCALE GENOMIC DNA]</scope>
    <source>
        <strain evidence="7 8">SC16a</strain>
    </source>
</reference>
<dbReference type="InterPro" id="IPR037171">
    <property type="entry name" value="NagB/RpiA_transferase-like"/>
</dbReference>
<gene>
    <name evidence="6" type="primary">MRI1</name>
    <name evidence="7" type="ORF">XA68_11776</name>
</gene>
<comment type="catalytic activity">
    <reaction evidence="6">
        <text>5-(methylsulfanyl)-alpha-D-ribose 1-phosphate = 5-(methylsulfanyl)-D-ribulose 1-phosphate</text>
        <dbReference type="Rhea" id="RHEA:19989"/>
        <dbReference type="ChEBI" id="CHEBI:58533"/>
        <dbReference type="ChEBI" id="CHEBI:58548"/>
        <dbReference type="EC" id="5.3.1.23"/>
    </reaction>
</comment>
<name>A0A2A9PG99_OPHUN</name>
<keyword evidence="8" id="KW-1185">Reference proteome</keyword>
<dbReference type="STRING" id="268505.A0A2A9PG99"/>
<dbReference type="Gene3D" id="1.20.120.420">
    <property type="entry name" value="translation initiation factor eif-2b, domain 1"/>
    <property type="match status" value="1"/>
</dbReference>
<dbReference type="HAMAP" id="MF_01678">
    <property type="entry name" value="Salvage_MtnA"/>
    <property type="match status" value="1"/>
</dbReference>
<evidence type="ECO:0000256" key="3">
    <source>
        <dbReference type="ARBA" id="ARBA00023167"/>
    </source>
</evidence>
<dbReference type="GO" id="GO:0046523">
    <property type="term" value="F:S-methyl-5-thioribose-1-phosphate isomerase activity"/>
    <property type="evidence" value="ECO:0007669"/>
    <property type="project" value="UniProtKB-UniRule"/>
</dbReference>
<sequence>MSVLEAVRYSRGRLQVLDQLRLPHEFHYDDVATRADAFDCIASMRVRGAPAIAIVASLGLAVELFNDPAPASAADAQARILDGLDYLATSRPTAVDLANAVSQLGERVRVEAARPDATGAAVITAYLDEAEALLARDRCTNLAIAEAGADWLCTRAGASSAAPVSVLTHCNTGSLATSGHGTALGIVRTLQARRLLRHVFCTETRPYNQGSRLTAFELVYEKIPSTLITDSMAASLFRTRGAHVKMAAVIVGADRVVRNGDTANKIGTYQLAVLARHHGIPFIVAAPTTSIDLKTERGDDIRIEERKPQELTQLTGALVRPDGSIDKDTKVRVATADQTIGVWNPAFDVTPAELIDAIVTEQGVVEKGADGAFDFRKVMPERWAKVVAGGVP</sequence>
<comment type="caution">
    <text evidence="7">The sequence shown here is derived from an EMBL/GenBank/DDBJ whole genome shotgun (WGS) entry which is preliminary data.</text>
</comment>
<comment type="subcellular location">
    <subcellularLocation>
        <location evidence="6">Cytoplasm</location>
    </subcellularLocation>
    <subcellularLocation>
        <location evidence="6">Nucleus</location>
    </subcellularLocation>
</comment>
<comment type="pathway">
    <text evidence="6">Amino-acid biosynthesis; L-methionine biosynthesis via salvage pathway; L-methionine from S-methyl-5-thio-alpha-D-ribose 1-phosphate: step 1/6.</text>
</comment>
<dbReference type="InterPro" id="IPR042529">
    <property type="entry name" value="IF_2B-like_C"/>
</dbReference>
<dbReference type="InterPro" id="IPR005251">
    <property type="entry name" value="IF-M1Pi"/>
</dbReference>
<keyword evidence="2 6" id="KW-0028">Amino-acid biosynthesis</keyword>
<evidence type="ECO:0000256" key="6">
    <source>
        <dbReference type="HAMAP-Rule" id="MF_03119"/>
    </source>
</evidence>
<evidence type="ECO:0000256" key="2">
    <source>
        <dbReference type="ARBA" id="ARBA00022605"/>
    </source>
</evidence>
<dbReference type="NCBIfam" id="TIGR00512">
    <property type="entry name" value="salvage_mtnA"/>
    <property type="match status" value="1"/>
</dbReference>
<dbReference type="FunFam" id="3.40.50.10470:FF:000003">
    <property type="entry name" value="Methylthioribose-1-phosphate isomerase"/>
    <property type="match status" value="1"/>
</dbReference>
<evidence type="ECO:0000313" key="8">
    <source>
        <dbReference type="Proteomes" id="UP000037136"/>
    </source>
</evidence>
<comment type="function">
    <text evidence="6">Catalyzes the interconversion of methylthioribose-1-phosphate (MTR-1-P) into methylthioribulose-1-phosphate (MTRu-1-P).</text>
</comment>
<dbReference type="NCBIfam" id="NF004326">
    <property type="entry name" value="PRK05720.1"/>
    <property type="match status" value="1"/>
</dbReference>
<keyword evidence="1 6" id="KW-0963">Cytoplasm</keyword>
<dbReference type="FunFam" id="1.20.120.420:FF:000003">
    <property type="entry name" value="Methylthioribose-1-phosphate isomerase"/>
    <property type="match status" value="1"/>
</dbReference>